<dbReference type="PRINTS" id="PR00080">
    <property type="entry name" value="SDRFAMILY"/>
</dbReference>
<dbReference type="InterPro" id="IPR051122">
    <property type="entry name" value="SDR_DHRS6-like"/>
</dbReference>
<dbReference type="Gene3D" id="3.40.50.720">
    <property type="entry name" value="NAD(P)-binding Rossmann-like Domain"/>
    <property type="match status" value="1"/>
</dbReference>
<dbReference type="InterPro" id="IPR036291">
    <property type="entry name" value="NAD(P)-bd_dom_sf"/>
</dbReference>
<dbReference type="EMBL" id="RXOE01000003">
    <property type="protein sequence ID" value="RTQ34001.1"/>
    <property type="molecule type" value="Genomic_DNA"/>
</dbReference>
<accession>A0A3S0Q9S6</accession>
<dbReference type="AlphaFoldDB" id="A0A3S0Q9S6"/>
<gene>
    <name evidence="3" type="ORF">EJP69_16735</name>
</gene>
<dbReference type="Proteomes" id="UP000267418">
    <property type="component" value="Unassembled WGS sequence"/>
</dbReference>
<comment type="similarity">
    <text evidence="1">Belongs to the short-chain dehydrogenases/reductases (SDR) family.</text>
</comment>
<protein>
    <submittedName>
        <fullName evidence="3">SDR family oxidoreductase</fullName>
    </submittedName>
</protein>
<dbReference type="PRINTS" id="PR00081">
    <property type="entry name" value="GDHRDH"/>
</dbReference>
<sequence>MSNEFATAPHAVVTGSSGGIGRAIASHLLEAGWRVSGVDLAAPTLSSHAGFTHTAVDLCDADAIARAAAALQDADALVHAAGVLRVGELGSLDHVGGELMWRLHVDAATRLADALVPAMAARGRGRVVFVGSRVAQGLPGRGQYAATKAALIALARSWAAEVAARGVTVNVVSPGATQTSMLQDPARAGSAPRMPPIGRLIQPGEIAALVGFLLSPQAAAITGQDVAICGGSSLHR</sequence>
<proteinExistence type="inferred from homology"/>
<dbReference type="PANTHER" id="PTHR43477">
    <property type="entry name" value="DIHYDROANTICAPSIN 7-DEHYDROGENASE"/>
    <property type="match status" value="1"/>
</dbReference>
<dbReference type="Pfam" id="PF13561">
    <property type="entry name" value="adh_short_C2"/>
    <property type="match status" value="1"/>
</dbReference>
<dbReference type="SUPFAM" id="SSF51735">
    <property type="entry name" value="NAD(P)-binding Rossmann-fold domains"/>
    <property type="match status" value="1"/>
</dbReference>
<keyword evidence="2" id="KW-0560">Oxidoreductase</keyword>
<dbReference type="InterPro" id="IPR002347">
    <property type="entry name" value="SDR_fam"/>
</dbReference>
<evidence type="ECO:0000313" key="3">
    <source>
        <dbReference type="EMBL" id="RTQ34001.1"/>
    </source>
</evidence>
<comment type="caution">
    <text evidence="3">The sequence shown here is derived from an EMBL/GenBank/DDBJ whole genome shotgun (WGS) entry which is preliminary data.</text>
</comment>
<dbReference type="CDD" id="cd05233">
    <property type="entry name" value="SDR_c"/>
    <property type="match status" value="1"/>
</dbReference>
<name>A0A3S0Q9S6_9BURK</name>
<evidence type="ECO:0000256" key="1">
    <source>
        <dbReference type="ARBA" id="ARBA00006484"/>
    </source>
</evidence>
<organism evidence="3 4">
    <name type="scientific">Variovorax gossypii</name>
    <dbReference type="NCBI Taxonomy" id="1679495"/>
    <lineage>
        <taxon>Bacteria</taxon>
        <taxon>Pseudomonadati</taxon>
        <taxon>Pseudomonadota</taxon>
        <taxon>Betaproteobacteria</taxon>
        <taxon>Burkholderiales</taxon>
        <taxon>Comamonadaceae</taxon>
        <taxon>Variovorax</taxon>
    </lineage>
</organism>
<keyword evidence="4" id="KW-1185">Reference proteome</keyword>
<dbReference type="GO" id="GO:0016491">
    <property type="term" value="F:oxidoreductase activity"/>
    <property type="evidence" value="ECO:0007669"/>
    <property type="project" value="UniProtKB-KW"/>
</dbReference>
<dbReference type="PANTHER" id="PTHR43477:SF1">
    <property type="entry name" value="DIHYDROANTICAPSIN 7-DEHYDROGENASE"/>
    <property type="match status" value="1"/>
</dbReference>
<reference evidence="3 4" key="1">
    <citation type="submission" date="2018-12" db="EMBL/GenBank/DDBJ databases">
        <title>The genome of Variovorax gossypii DSM 100435.</title>
        <authorList>
            <person name="Gao J."/>
            <person name="Sun J."/>
        </authorList>
    </citation>
    <scope>NUCLEOTIDE SEQUENCE [LARGE SCALE GENOMIC DNA]</scope>
    <source>
        <strain evidence="3 4">DSM 100435</strain>
    </source>
</reference>
<evidence type="ECO:0000313" key="4">
    <source>
        <dbReference type="Proteomes" id="UP000267418"/>
    </source>
</evidence>
<evidence type="ECO:0000256" key="2">
    <source>
        <dbReference type="ARBA" id="ARBA00023002"/>
    </source>
</evidence>
<dbReference type="RefSeq" id="WP_126471548.1">
    <property type="nucleotide sequence ID" value="NZ_RXOE01000003.1"/>
</dbReference>
<dbReference type="OrthoDB" id="8665216at2"/>